<dbReference type="RefSeq" id="WP_152779384.1">
    <property type="nucleotide sequence ID" value="NZ_BAABEQ010000014.1"/>
</dbReference>
<comment type="caution">
    <text evidence="1">The sequence shown here is derived from an EMBL/GenBank/DDBJ whole genome shotgun (WGS) entry which is preliminary data.</text>
</comment>
<dbReference type="InterPro" id="IPR008792">
    <property type="entry name" value="PQQD"/>
</dbReference>
<dbReference type="Pfam" id="PF05402">
    <property type="entry name" value="PqqD"/>
    <property type="match status" value="1"/>
</dbReference>
<name>A0A5N8VTQ6_9ACTN</name>
<keyword evidence="2" id="KW-1185">Reference proteome</keyword>
<proteinExistence type="predicted"/>
<dbReference type="InterPro" id="IPR041881">
    <property type="entry name" value="PqqD_sf"/>
</dbReference>
<dbReference type="EMBL" id="VJZE01000003">
    <property type="protein sequence ID" value="MPY38620.1"/>
    <property type="molecule type" value="Genomic_DNA"/>
</dbReference>
<gene>
    <name evidence="1" type="ORF">FNH04_01165</name>
</gene>
<sequence length="95" mass="10092">MTAASVGPSDVPRRSLGFRVRRVESGLVIGFKDQALELSDSAELIYRCMDGRRTVADVAAVVAAEYGIEEAQALADVAEFIDELAAHGIVTIQGV</sequence>
<accession>A0A5N8VTQ6</accession>
<evidence type="ECO:0000313" key="2">
    <source>
        <dbReference type="Proteomes" id="UP000326979"/>
    </source>
</evidence>
<dbReference type="Proteomes" id="UP000326979">
    <property type="component" value="Unassembled WGS sequence"/>
</dbReference>
<evidence type="ECO:0000313" key="1">
    <source>
        <dbReference type="EMBL" id="MPY38620.1"/>
    </source>
</evidence>
<dbReference type="OrthoDB" id="4318943at2"/>
<dbReference type="Gene3D" id="1.10.10.1150">
    <property type="entry name" value="Coenzyme PQQ synthesis protein D (PqqD)"/>
    <property type="match status" value="1"/>
</dbReference>
<protein>
    <submittedName>
        <fullName evidence="1">PqqD family protein</fullName>
    </submittedName>
</protein>
<reference evidence="1 2" key="1">
    <citation type="submission" date="2019-07" db="EMBL/GenBank/DDBJ databases">
        <title>New species of Amycolatopsis and Streptomyces.</title>
        <authorList>
            <person name="Duangmal K."/>
            <person name="Teo W.F.A."/>
            <person name="Lipun K."/>
        </authorList>
    </citation>
    <scope>NUCLEOTIDE SEQUENCE [LARGE SCALE GENOMIC DNA]</scope>
    <source>
        <strain evidence="1 2">TISTR 2346</strain>
    </source>
</reference>
<organism evidence="1 2">
    <name type="scientific">Streptomyces phyllanthi</name>
    <dbReference type="NCBI Taxonomy" id="1803180"/>
    <lineage>
        <taxon>Bacteria</taxon>
        <taxon>Bacillati</taxon>
        <taxon>Actinomycetota</taxon>
        <taxon>Actinomycetes</taxon>
        <taxon>Kitasatosporales</taxon>
        <taxon>Streptomycetaceae</taxon>
        <taxon>Streptomyces</taxon>
    </lineage>
</organism>
<dbReference type="AlphaFoldDB" id="A0A5N8VTQ6"/>